<reference evidence="1 2" key="1">
    <citation type="submission" date="2018-03" db="EMBL/GenBank/DDBJ databases">
        <authorList>
            <person name="Keele B.F."/>
        </authorList>
    </citation>
    <scope>NUCLEOTIDE SEQUENCE [LARGE SCALE GENOMIC DNA]</scope>
    <source>
        <strain evidence="1">ZCTH4_d</strain>
    </source>
</reference>
<protein>
    <submittedName>
        <fullName evidence="1">Uncharacterized protein</fullName>
    </submittedName>
</protein>
<dbReference type="AlphaFoldDB" id="A0A3E0K409"/>
<gene>
    <name evidence="1" type="ORF">C6P37_10490</name>
</gene>
<evidence type="ECO:0000313" key="2">
    <source>
        <dbReference type="Proteomes" id="UP000257014"/>
    </source>
</evidence>
<comment type="caution">
    <text evidence="1">The sequence shown here is derived from an EMBL/GenBank/DDBJ whole genome shotgun (WGS) entry which is preliminary data.</text>
</comment>
<accession>A0A3E0K409</accession>
<dbReference type="EMBL" id="QEWE01000019">
    <property type="protein sequence ID" value="REJ27873.1"/>
    <property type="molecule type" value="Genomic_DNA"/>
</dbReference>
<dbReference type="Proteomes" id="UP000257014">
    <property type="component" value="Unassembled WGS sequence"/>
</dbReference>
<sequence>MRIRKAQDKGGRIRLFPAHGWLRGAEGVFAEVLPGFRENGQANRLVSSFQGLCFSAAGSRHFFEKFF</sequence>
<name>A0A3E0K409_9BACI</name>
<evidence type="ECO:0000313" key="1">
    <source>
        <dbReference type="EMBL" id="REJ27873.1"/>
    </source>
</evidence>
<organism evidence="1 2">
    <name type="scientific">Caldibacillus debilis</name>
    <dbReference type="NCBI Taxonomy" id="301148"/>
    <lineage>
        <taxon>Bacteria</taxon>
        <taxon>Bacillati</taxon>
        <taxon>Bacillota</taxon>
        <taxon>Bacilli</taxon>
        <taxon>Bacillales</taxon>
        <taxon>Bacillaceae</taxon>
        <taxon>Caldibacillus</taxon>
    </lineage>
</organism>
<proteinExistence type="predicted"/>